<keyword evidence="2" id="KW-1185">Reference proteome</keyword>
<protein>
    <submittedName>
        <fullName evidence="1">Uncharacterized protein</fullName>
    </submittedName>
</protein>
<dbReference type="Proteomes" id="UP000291116">
    <property type="component" value="Unassembled WGS sequence"/>
</dbReference>
<gene>
    <name evidence="1" type="ORF">PSNMU_V1.4_AUG-EV-PASAV3_0106580</name>
</gene>
<sequence>MTRDEKDRAVELNEEFGEFAEKRLQSGGSCHRSDVVKSFRRYFAKYRQADSQQYPLTDLEIEKLLRFWNETQNERKAEMTSSGFYYGIQINSDADVFA</sequence>
<evidence type="ECO:0000313" key="2">
    <source>
        <dbReference type="Proteomes" id="UP000291116"/>
    </source>
</evidence>
<name>A0A448ZNK6_9STRA</name>
<accession>A0A448ZNK6</accession>
<dbReference type="EMBL" id="CAACVS010000565">
    <property type="protein sequence ID" value="VEU43619.1"/>
    <property type="molecule type" value="Genomic_DNA"/>
</dbReference>
<organism evidence="1 2">
    <name type="scientific">Pseudo-nitzschia multistriata</name>
    <dbReference type="NCBI Taxonomy" id="183589"/>
    <lineage>
        <taxon>Eukaryota</taxon>
        <taxon>Sar</taxon>
        <taxon>Stramenopiles</taxon>
        <taxon>Ochrophyta</taxon>
        <taxon>Bacillariophyta</taxon>
        <taxon>Bacillariophyceae</taxon>
        <taxon>Bacillariophycidae</taxon>
        <taxon>Bacillariales</taxon>
        <taxon>Bacillariaceae</taxon>
        <taxon>Pseudo-nitzschia</taxon>
    </lineage>
</organism>
<dbReference type="OrthoDB" id="193308at2759"/>
<evidence type="ECO:0000313" key="1">
    <source>
        <dbReference type="EMBL" id="VEU43619.1"/>
    </source>
</evidence>
<dbReference type="AlphaFoldDB" id="A0A448ZNK6"/>
<proteinExistence type="predicted"/>
<reference evidence="1 2" key="1">
    <citation type="submission" date="2019-01" db="EMBL/GenBank/DDBJ databases">
        <authorList>
            <person name="Ferrante I. M."/>
        </authorList>
    </citation>
    <scope>NUCLEOTIDE SEQUENCE [LARGE SCALE GENOMIC DNA]</scope>
    <source>
        <strain evidence="1 2">B856</strain>
    </source>
</reference>